<dbReference type="InterPro" id="IPR004042">
    <property type="entry name" value="Intein_endonuc_central"/>
</dbReference>
<dbReference type="SUPFAM" id="SSF55608">
    <property type="entry name" value="Homing endonucleases"/>
    <property type="match status" value="1"/>
</dbReference>
<dbReference type="GO" id="GO:0004519">
    <property type="term" value="F:endonuclease activity"/>
    <property type="evidence" value="ECO:0007669"/>
    <property type="project" value="InterPro"/>
</dbReference>
<feature type="non-terminal residue" evidence="2">
    <location>
        <position position="198"/>
    </location>
</feature>
<gene>
    <name evidence="2" type="ORF">LCGC14_2867920</name>
</gene>
<dbReference type="Gene3D" id="3.10.28.10">
    <property type="entry name" value="Homing endonucleases"/>
    <property type="match status" value="1"/>
</dbReference>
<feature type="domain" description="DOD-type homing endonuclease" evidence="1">
    <location>
        <begin position="67"/>
        <end position="118"/>
    </location>
</feature>
<dbReference type="EMBL" id="LAZR01055597">
    <property type="protein sequence ID" value="KKK76015.1"/>
    <property type="molecule type" value="Genomic_DNA"/>
</dbReference>
<name>A0A0F8YQI4_9ZZZZ</name>
<comment type="caution">
    <text evidence="2">The sequence shown here is derived from an EMBL/GenBank/DDBJ whole genome shotgun (WGS) entry which is preliminary data.</text>
</comment>
<sequence length="198" mass="21818">MGLCFNGDETDLHNRSIELLNKCFGLTGRVKYSSTQNAATVEFNGICIAAYLREKLGHSCYIKHVPEEWITDTSISFLRGVLKGFLLGDGSQPRNMGFTTTSSKLAMQMQQIGMHLGIFFGINPRDNSPPPSPYLPTPDQPRAISFDGSASGIYDNKVRKLLGLPVREIDRTWSGVIEGVGCFYVKINAVSTEEYSGI</sequence>
<organism evidence="2">
    <name type="scientific">marine sediment metagenome</name>
    <dbReference type="NCBI Taxonomy" id="412755"/>
    <lineage>
        <taxon>unclassified sequences</taxon>
        <taxon>metagenomes</taxon>
        <taxon>ecological metagenomes</taxon>
    </lineage>
</organism>
<accession>A0A0F8YQI4</accession>
<proteinExistence type="predicted"/>
<dbReference type="PROSITE" id="PS50819">
    <property type="entry name" value="INTEIN_ENDONUCLEASE"/>
    <property type="match status" value="1"/>
</dbReference>
<dbReference type="InterPro" id="IPR027434">
    <property type="entry name" value="Homing_endonucl"/>
</dbReference>
<evidence type="ECO:0000313" key="2">
    <source>
        <dbReference type="EMBL" id="KKK76015.1"/>
    </source>
</evidence>
<protein>
    <recommendedName>
        <fullName evidence="1">DOD-type homing endonuclease domain-containing protein</fullName>
    </recommendedName>
</protein>
<reference evidence="2" key="1">
    <citation type="journal article" date="2015" name="Nature">
        <title>Complex archaea that bridge the gap between prokaryotes and eukaryotes.</title>
        <authorList>
            <person name="Spang A."/>
            <person name="Saw J.H."/>
            <person name="Jorgensen S.L."/>
            <person name="Zaremba-Niedzwiedzka K."/>
            <person name="Martijn J."/>
            <person name="Lind A.E."/>
            <person name="van Eijk R."/>
            <person name="Schleper C."/>
            <person name="Guy L."/>
            <person name="Ettema T.J."/>
        </authorList>
    </citation>
    <scope>NUCLEOTIDE SEQUENCE</scope>
</reference>
<dbReference type="AlphaFoldDB" id="A0A0F8YQI4"/>
<evidence type="ECO:0000259" key="1">
    <source>
        <dbReference type="PROSITE" id="PS50819"/>
    </source>
</evidence>